<name>A0A6J6F3F8_9ZZZZ</name>
<proteinExistence type="inferred from homology"/>
<sequence length="181" mass="20455">MLDTPNWFELKSIPNLISLCRLVLIPYLAYLISVDNWPLATGLAVLLGFSDFVDGWVARRFNMKTELGALLDPLIDRIFISAVLVAMLWSDVISVWILTSIIGRDFLLLVVNSIRGNELAVNVVYVGKMGTWFLFVSFALLFMNQLFTSISFAGFGSAAIVWSVIIYWLAGWHYLRDAVKR</sequence>
<keyword evidence="5 11" id="KW-0812">Transmembrane</keyword>
<feature type="transmembrane region" description="Helical" evidence="11">
    <location>
        <begin position="149"/>
        <end position="175"/>
    </location>
</feature>
<dbReference type="InterPro" id="IPR000462">
    <property type="entry name" value="CDP-OH_P_trans"/>
</dbReference>
<dbReference type="PANTHER" id="PTHR14269:SF11">
    <property type="entry name" value="CDP-DIACYLGLYCEROL--GLYCEROL-3-PHOSPHATE 3-PHOSPHATIDYLTRANSFERASE"/>
    <property type="match status" value="1"/>
</dbReference>
<evidence type="ECO:0000256" key="6">
    <source>
        <dbReference type="ARBA" id="ARBA00022989"/>
    </source>
</evidence>
<dbReference type="InterPro" id="IPR050324">
    <property type="entry name" value="CDP-alcohol_PTase-I"/>
</dbReference>
<evidence type="ECO:0000256" key="8">
    <source>
        <dbReference type="ARBA" id="ARBA00023136"/>
    </source>
</evidence>
<dbReference type="GO" id="GO:0046474">
    <property type="term" value="P:glycerophospholipid biosynthetic process"/>
    <property type="evidence" value="ECO:0007669"/>
    <property type="project" value="TreeGrafter"/>
</dbReference>
<feature type="transmembrane region" description="Helical" evidence="11">
    <location>
        <begin position="119"/>
        <end position="143"/>
    </location>
</feature>
<dbReference type="GO" id="GO:0008444">
    <property type="term" value="F:CDP-diacylglycerol-glycerol-3-phosphate 3-phosphatidyltransferase activity"/>
    <property type="evidence" value="ECO:0007669"/>
    <property type="project" value="InterPro"/>
</dbReference>
<dbReference type="Gene3D" id="1.20.120.1760">
    <property type="match status" value="1"/>
</dbReference>
<keyword evidence="4" id="KW-0808">Transferase</keyword>
<dbReference type="PIRSF" id="PIRSF000847">
    <property type="entry name" value="Phos_ph_gly_syn"/>
    <property type="match status" value="1"/>
</dbReference>
<dbReference type="GO" id="GO:0005739">
    <property type="term" value="C:mitochondrion"/>
    <property type="evidence" value="ECO:0007669"/>
    <property type="project" value="TreeGrafter"/>
</dbReference>
<dbReference type="InterPro" id="IPR004570">
    <property type="entry name" value="Phosphatidylglycerol_P_synth"/>
</dbReference>
<keyword evidence="10" id="KW-1208">Phospholipid metabolism</keyword>
<comment type="subcellular location">
    <subcellularLocation>
        <location evidence="1">Membrane</location>
        <topology evidence="1">Multi-pass membrane protein</topology>
    </subcellularLocation>
</comment>
<keyword evidence="8 11" id="KW-0472">Membrane</keyword>
<feature type="transmembrane region" description="Helical" evidence="11">
    <location>
        <begin position="12"/>
        <end position="32"/>
    </location>
</feature>
<dbReference type="EMBL" id="CAEZTT010000141">
    <property type="protein sequence ID" value="CAB4583056.1"/>
    <property type="molecule type" value="Genomic_DNA"/>
</dbReference>
<evidence type="ECO:0000256" key="4">
    <source>
        <dbReference type="ARBA" id="ARBA00022679"/>
    </source>
</evidence>
<feature type="transmembrane region" description="Helical" evidence="11">
    <location>
        <begin position="78"/>
        <end position="98"/>
    </location>
</feature>
<evidence type="ECO:0000256" key="1">
    <source>
        <dbReference type="ARBA" id="ARBA00004141"/>
    </source>
</evidence>
<keyword evidence="6 11" id="KW-1133">Transmembrane helix</keyword>
<dbReference type="GO" id="GO:0016020">
    <property type="term" value="C:membrane"/>
    <property type="evidence" value="ECO:0007669"/>
    <property type="project" value="UniProtKB-SubCell"/>
</dbReference>
<keyword evidence="3" id="KW-0444">Lipid biosynthesis</keyword>
<dbReference type="PROSITE" id="PS00379">
    <property type="entry name" value="CDP_ALCOHOL_P_TRANSF"/>
    <property type="match status" value="1"/>
</dbReference>
<evidence type="ECO:0000256" key="5">
    <source>
        <dbReference type="ARBA" id="ARBA00022692"/>
    </source>
</evidence>
<evidence type="ECO:0000313" key="12">
    <source>
        <dbReference type="EMBL" id="CAB4583056.1"/>
    </source>
</evidence>
<dbReference type="AlphaFoldDB" id="A0A6J6F3F8"/>
<evidence type="ECO:0000256" key="10">
    <source>
        <dbReference type="ARBA" id="ARBA00023264"/>
    </source>
</evidence>
<evidence type="ECO:0000256" key="9">
    <source>
        <dbReference type="ARBA" id="ARBA00023209"/>
    </source>
</evidence>
<keyword evidence="7" id="KW-0443">Lipid metabolism</keyword>
<protein>
    <submittedName>
        <fullName evidence="12">Unannotated protein</fullName>
    </submittedName>
</protein>
<evidence type="ECO:0000256" key="3">
    <source>
        <dbReference type="ARBA" id="ARBA00022516"/>
    </source>
</evidence>
<dbReference type="Pfam" id="PF01066">
    <property type="entry name" value="CDP-OH_P_transf"/>
    <property type="match status" value="1"/>
</dbReference>
<evidence type="ECO:0000256" key="11">
    <source>
        <dbReference type="SAM" id="Phobius"/>
    </source>
</evidence>
<accession>A0A6J6F3F8</accession>
<evidence type="ECO:0000256" key="7">
    <source>
        <dbReference type="ARBA" id="ARBA00023098"/>
    </source>
</evidence>
<comment type="similarity">
    <text evidence="2">Belongs to the CDP-alcohol phosphatidyltransferase class-I family.</text>
</comment>
<dbReference type="PANTHER" id="PTHR14269">
    <property type="entry name" value="CDP-DIACYLGLYCEROL--GLYCEROL-3-PHOSPHATE 3-PHOSPHATIDYLTRANSFERASE-RELATED"/>
    <property type="match status" value="1"/>
</dbReference>
<dbReference type="InterPro" id="IPR043130">
    <property type="entry name" value="CDP-OH_PTrfase_TM_dom"/>
</dbReference>
<organism evidence="12">
    <name type="scientific">freshwater metagenome</name>
    <dbReference type="NCBI Taxonomy" id="449393"/>
    <lineage>
        <taxon>unclassified sequences</taxon>
        <taxon>metagenomes</taxon>
        <taxon>ecological metagenomes</taxon>
    </lineage>
</organism>
<dbReference type="InterPro" id="IPR048254">
    <property type="entry name" value="CDP_ALCOHOL_P_TRANSF_CS"/>
</dbReference>
<keyword evidence="9" id="KW-0594">Phospholipid biosynthesis</keyword>
<gene>
    <name evidence="12" type="ORF">UFOPK1726_01048</name>
</gene>
<evidence type="ECO:0000256" key="2">
    <source>
        <dbReference type="ARBA" id="ARBA00010441"/>
    </source>
</evidence>
<reference evidence="12" key="1">
    <citation type="submission" date="2020-05" db="EMBL/GenBank/DDBJ databases">
        <authorList>
            <person name="Chiriac C."/>
            <person name="Salcher M."/>
            <person name="Ghai R."/>
            <person name="Kavagutti S V."/>
        </authorList>
    </citation>
    <scope>NUCLEOTIDE SEQUENCE</scope>
</reference>